<dbReference type="OrthoDB" id="7246087at2"/>
<feature type="transmembrane region" description="Helical" evidence="1">
    <location>
        <begin position="93"/>
        <end position="120"/>
    </location>
</feature>
<comment type="caution">
    <text evidence="2">The sequence shown here is derived from an EMBL/GenBank/DDBJ whole genome shotgun (WGS) entry which is preliminary data.</text>
</comment>
<dbReference type="Proteomes" id="UP000282957">
    <property type="component" value="Unassembled WGS sequence"/>
</dbReference>
<organism evidence="2 3">
    <name type="scientific">Rhodovarius crocodyli</name>
    <dbReference type="NCBI Taxonomy" id="1979269"/>
    <lineage>
        <taxon>Bacteria</taxon>
        <taxon>Pseudomonadati</taxon>
        <taxon>Pseudomonadota</taxon>
        <taxon>Alphaproteobacteria</taxon>
        <taxon>Acetobacterales</taxon>
        <taxon>Roseomonadaceae</taxon>
        <taxon>Rhodovarius</taxon>
    </lineage>
</organism>
<keyword evidence="1" id="KW-0472">Membrane</keyword>
<protein>
    <submittedName>
        <fullName evidence="2">Uncharacterized protein</fullName>
    </submittedName>
</protein>
<dbReference type="RefSeq" id="WP_127785578.1">
    <property type="nucleotide sequence ID" value="NZ_SACL01000001.1"/>
</dbReference>
<feature type="transmembrane region" description="Helical" evidence="1">
    <location>
        <begin position="328"/>
        <end position="345"/>
    </location>
</feature>
<evidence type="ECO:0000313" key="2">
    <source>
        <dbReference type="EMBL" id="RVT98993.1"/>
    </source>
</evidence>
<feature type="transmembrane region" description="Helical" evidence="1">
    <location>
        <begin position="285"/>
        <end position="307"/>
    </location>
</feature>
<feature type="transmembrane region" description="Helical" evidence="1">
    <location>
        <begin position="351"/>
        <end position="370"/>
    </location>
</feature>
<keyword evidence="3" id="KW-1185">Reference proteome</keyword>
<feature type="transmembrane region" description="Helical" evidence="1">
    <location>
        <begin position="58"/>
        <end position="81"/>
    </location>
</feature>
<evidence type="ECO:0000313" key="3">
    <source>
        <dbReference type="Proteomes" id="UP000282957"/>
    </source>
</evidence>
<feature type="transmembrane region" description="Helical" evidence="1">
    <location>
        <begin position="256"/>
        <end position="273"/>
    </location>
</feature>
<evidence type="ECO:0000256" key="1">
    <source>
        <dbReference type="SAM" id="Phobius"/>
    </source>
</evidence>
<feature type="transmembrane region" description="Helical" evidence="1">
    <location>
        <begin position="382"/>
        <end position="402"/>
    </location>
</feature>
<gene>
    <name evidence="2" type="ORF">EOD42_02460</name>
</gene>
<feature type="transmembrane region" description="Helical" evidence="1">
    <location>
        <begin position="203"/>
        <end position="221"/>
    </location>
</feature>
<dbReference type="EMBL" id="SACL01000001">
    <property type="protein sequence ID" value="RVT98993.1"/>
    <property type="molecule type" value="Genomic_DNA"/>
</dbReference>
<accession>A0A437MMY3</accession>
<proteinExistence type="predicted"/>
<keyword evidence="1" id="KW-0812">Transmembrane</keyword>
<keyword evidence="1" id="KW-1133">Transmembrane helix</keyword>
<sequence>MILLEALPLLLLLGLLAAGRASPVVACLLALAASIPALALKHGMALPGLLAGETIIGAYLAIAPMTIVAGGLAFHSAVAAAPGSERKQPPDAARIFAAVVPLGAFLECVTGFAVGAVFALSSLRAMGVRGPVAAALAVQSLTLVPWGGLGPGTALGSALAGVPVQATAQVAALPTVAWMLLNLPLLWHLQARAGAAPDLREKLAQTGLMCLLLALLLLANWLLPYEIAGVVATGLTTIPALWRAQPPAGLRSALRLAAPYLMLVAALLGARLVPNPPAWHPFTAFPAFPITHVAVVLAVVAGAMLLARGRLPAGMDALRRARRPAVAMLLYVVLGRWLAGGGVAAELAQALATGLGAAAPFAMAPMALLSGIITGSNVGSNAALMPVQAALGAAFGMDPALVAGLQSFAGGGGAGMSAAGLAMLCGLLADGTRPGQVWRLLLPSMAALLFAGTALLLLG</sequence>
<dbReference type="AlphaFoldDB" id="A0A437MMY3"/>
<reference evidence="2 3" key="1">
    <citation type="submission" date="2019-01" db="EMBL/GenBank/DDBJ databases">
        <authorList>
            <person name="Chen W.-M."/>
        </authorList>
    </citation>
    <scope>NUCLEOTIDE SEQUENCE [LARGE SCALE GENOMIC DNA]</scope>
    <source>
        <strain evidence="2 3">CCP-6</strain>
    </source>
</reference>
<name>A0A437MMY3_9PROT</name>
<feature type="transmembrane region" description="Helical" evidence="1">
    <location>
        <begin position="440"/>
        <end position="458"/>
    </location>
</feature>
<feature type="transmembrane region" description="Helical" evidence="1">
    <location>
        <begin position="169"/>
        <end position="191"/>
    </location>
</feature>
<feature type="transmembrane region" description="Helical" evidence="1">
    <location>
        <begin position="408"/>
        <end position="428"/>
    </location>
</feature>
<feature type="transmembrane region" description="Helical" evidence="1">
    <location>
        <begin position="132"/>
        <end position="149"/>
    </location>
</feature>